<feature type="compositionally biased region" description="Polar residues" evidence="1">
    <location>
        <begin position="185"/>
        <end position="196"/>
    </location>
</feature>
<name>A0A951PI54_9CYAN</name>
<dbReference type="EMBL" id="JAHHIF010000004">
    <property type="protein sequence ID" value="MBW4543656.1"/>
    <property type="molecule type" value="Genomic_DNA"/>
</dbReference>
<organism evidence="2 3">
    <name type="scientific">Symplocastrum torsivum CPER-KK1</name>
    <dbReference type="NCBI Taxonomy" id="450513"/>
    <lineage>
        <taxon>Bacteria</taxon>
        <taxon>Bacillati</taxon>
        <taxon>Cyanobacteriota</taxon>
        <taxon>Cyanophyceae</taxon>
        <taxon>Oscillatoriophycideae</taxon>
        <taxon>Oscillatoriales</taxon>
        <taxon>Microcoleaceae</taxon>
        <taxon>Symplocastrum</taxon>
    </lineage>
</organism>
<comment type="caution">
    <text evidence="2">The sequence shown here is derived from an EMBL/GenBank/DDBJ whole genome shotgun (WGS) entry which is preliminary data.</text>
</comment>
<feature type="region of interest" description="Disordered" evidence="1">
    <location>
        <begin position="173"/>
        <end position="208"/>
    </location>
</feature>
<reference evidence="2" key="2">
    <citation type="journal article" date="2022" name="Microbiol. Resour. Announc.">
        <title>Metagenome Sequencing to Explore Phylogenomics of Terrestrial Cyanobacteria.</title>
        <authorList>
            <person name="Ward R.D."/>
            <person name="Stajich J.E."/>
            <person name="Johansen J.R."/>
            <person name="Huntemann M."/>
            <person name="Clum A."/>
            <person name="Foster B."/>
            <person name="Foster B."/>
            <person name="Roux S."/>
            <person name="Palaniappan K."/>
            <person name="Varghese N."/>
            <person name="Mukherjee S."/>
            <person name="Reddy T.B.K."/>
            <person name="Daum C."/>
            <person name="Copeland A."/>
            <person name="Chen I.A."/>
            <person name="Ivanova N.N."/>
            <person name="Kyrpides N.C."/>
            <person name="Shapiro N."/>
            <person name="Eloe-Fadrosh E.A."/>
            <person name="Pietrasiak N."/>
        </authorList>
    </citation>
    <scope>NUCLEOTIDE SEQUENCE</scope>
    <source>
        <strain evidence="2">CPER-KK1</strain>
    </source>
</reference>
<dbReference type="InterPro" id="IPR041289">
    <property type="entry name" value="Bact_RF_family3"/>
</dbReference>
<protein>
    <submittedName>
        <fullName evidence="2">Uncharacterized protein</fullName>
    </submittedName>
</protein>
<sequence length="391" mass="43777">MSLLAVEEIKELVGQPKGLFVSIYMPIERATAEHQRNSIRLKDLMQEARSSIVESGLDDKEASDFLQPIQELIDSDESFWGEEHSDGLAVFLASGVFRYYRLPLSFQELVVVTDRFHLKPLLPLLMIGDEQYYVLALSQKEVRFLRCTRDNVKEIELKDVPHSLDEALGYDATAKDGQRRMSTPKGGTNNSFQQAGSFHGQGSPDQDKQQDGILQFFHSIDKGLHKYLRGKRAPLVLAGVEYLFPIYKEANTYQHLVDEGITGNAEHVKSEELQAQAWEIVEPLFSKGQQEAVERYKELKGTGLTSTDIKEIVPAACYSRVEQLFVAVGVQQWGIFNPDSNIVDLHSEAELGDEDLLDAAAVNTVLNGGTVYAVEPNQVPDEAQVAAIFRF</sequence>
<evidence type="ECO:0000313" key="2">
    <source>
        <dbReference type="EMBL" id="MBW4543656.1"/>
    </source>
</evidence>
<accession>A0A951PI54</accession>
<reference evidence="2" key="1">
    <citation type="submission" date="2021-05" db="EMBL/GenBank/DDBJ databases">
        <authorList>
            <person name="Pietrasiak N."/>
            <person name="Ward R."/>
            <person name="Stajich J.E."/>
            <person name="Kurbessoian T."/>
        </authorList>
    </citation>
    <scope>NUCLEOTIDE SEQUENCE</scope>
    <source>
        <strain evidence="2">CPER-KK1</strain>
    </source>
</reference>
<proteinExistence type="predicted"/>
<dbReference type="Proteomes" id="UP000753908">
    <property type="component" value="Unassembled WGS sequence"/>
</dbReference>
<dbReference type="AlphaFoldDB" id="A0A951PI54"/>
<gene>
    <name evidence="2" type="ORF">KME25_04285</name>
</gene>
<evidence type="ECO:0000313" key="3">
    <source>
        <dbReference type="Proteomes" id="UP000753908"/>
    </source>
</evidence>
<dbReference type="Pfam" id="PF18845">
    <property type="entry name" value="baeRF_family3"/>
    <property type="match status" value="1"/>
</dbReference>
<evidence type="ECO:0000256" key="1">
    <source>
        <dbReference type="SAM" id="MobiDB-lite"/>
    </source>
</evidence>